<proteinExistence type="predicted"/>
<evidence type="ECO:0000256" key="1">
    <source>
        <dbReference type="SAM" id="MobiDB-lite"/>
    </source>
</evidence>
<evidence type="ECO:0000313" key="2">
    <source>
        <dbReference type="EMBL" id="KAK8836134.1"/>
    </source>
</evidence>
<protein>
    <submittedName>
        <fullName evidence="2">Uncharacterized protein</fullName>
    </submittedName>
</protein>
<name>A0ABR2GQC2_9EUKA</name>
<reference evidence="2 3" key="1">
    <citation type="submission" date="2024-04" db="EMBL/GenBank/DDBJ databases">
        <title>Tritrichomonas musculus Genome.</title>
        <authorList>
            <person name="Alves-Ferreira E."/>
            <person name="Grigg M."/>
            <person name="Lorenzi H."/>
            <person name="Galac M."/>
        </authorList>
    </citation>
    <scope>NUCLEOTIDE SEQUENCE [LARGE SCALE GENOMIC DNA]</scope>
    <source>
        <strain evidence="2 3">EAF2021</strain>
    </source>
</reference>
<dbReference type="EMBL" id="JAPFFF010000068">
    <property type="protein sequence ID" value="KAK8836134.1"/>
    <property type="molecule type" value="Genomic_DNA"/>
</dbReference>
<accession>A0ABR2GQC2</accession>
<gene>
    <name evidence="2" type="ORF">M9Y10_039947</name>
</gene>
<feature type="compositionally biased region" description="Basic and acidic residues" evidence="1">
    <location>
        <begin position="590"/>
        <end position="607"/>
    </location>
</feature>
<dbReference type="Proteomes" id="UP001470230">
    <property type="component" value="Unassembled WGS sequence"/>
</dbReference>
<comment type="caution">
    <text evidence="2">The sequence shown here is derived from an EMBL/GenBank/DDBJ whole genome shotgun (WGS) entry which is preliminary data.</text>
</comment>
<organism evidence="2 3">
    <name type="scientific">Tritrichomonas musculus</name>
    <dbReference type="NCBI Taxonomy" id="1915356"/>
    <lineage>
        <taxon>Eukaryota</taxon>
        <taxon>Metamonada</taxon>
        <taxon>Parabasalia</taxon>
        <taxon>Tritrichomonadida</taxon>
        <taxon>Tritrichomonadidae</taxon>
        <taxon>Tritrichomonas</taxon>
    </lineage>
</organism>
<feature type="compositionally biased region" description="Basic and acidic residues" evidence="1">
    <location>
        <begin position="563"/>
        <end position="574"/>
    </location>
</feature>
<feature type="region of interest" description="Disordered" evidence="1">
    <location>
        <begin position="563"/>
        <end position="618"/>
    </location>
</feature>
<sequence>MKKWAKSGNEIPISRLIHSTLIYVEKNCFVIPTNSQISYISKAKIMQNFLIAKNYMMKLYAIIVWQRKNLQYPLSNSPHKSDLNQILANERIVSEFIRTMIKNENSNLKPIIKNSIDNYTLIPYSGPKDKVINRNILKNIPTEIKIKNENRNGKTKIKTIVHHTNYFDFYLDLSLFLATHTNLVLHHKTNKVITMKGNLRKIDSYLIVDKKIGMIDIEVGIHHFPFIRKIKIKWPQSIPYPQKDIAQQISALISHTNRTNSRFVSSAYNLIHHFYLVGQYVFFISKLNDYSADFHYTLAQARAPRKPHRSHVPRAARRAAAAKPADRRVLRLRGVRDVGAAPGEEREGRLLVRVALVHRRCRGRRAARALRAQREDVLHVPPLRLGVCAAVSHARWPRARMRNAQLQPRSDHYVRDLSAPLQHLPGLVLPRCRQRQPRARAHDWPRDAACAAREAVRCLPARRAGVSQQVPRRVVERSEDCDELWPPVRRPLAVPHSDCVSQERPVCRPLVCARLPVCCALRRRLLPVCHHLAEERQGRALEVARVCELLQAADDAERRAVWHADGEQEPDRLPAARGGTSLARLPHCAQGERAEDRDDANPHRHAEDEEQRLLVADV</sequence>
<evidence type="ECO:0000313" key="3">
    <source>
        <dbReference type="Proteomes" id="UP001470230"/>
    </source>
</evidence>
<keyword evidence="3" id="KW-1185">Reference proteome</keyword>